<proteinExistence type="predicted"/>
<dbReference type="RefSeq" id="XP_009162717.1">
    <property type="nucleotide sequence ID" value="XM_009164453.1"/>
</dbReference>
<dbReference type="Proteomes" id="UP000054324">
    <property type="component" value="Unassembled WGS sequence"/>
</dbReference>
<dbReference type="EMBL" id="KL596624">
    <property type="protein sequence ID" value="KER33510.1"/>
    <property type="molecule type" value="Genomic_DNA"/>
</dbReference>
<keyword evidence="1" id="KW-0732">Signal</keyword>
<protein>
    <submittedName>
        <fullName evidence="2">Uncharacterized protein</fullName>
    </submittedName>
</protein>
<organism evidence="2 3">
    <name type="scientific">Opisthorchis viverrini</name>
    <name type="common">Southeast Asian liver fluke</name>
    <dbReference type="NCBI Taxonomy" id="6198"/>
    <lineage>
        <taxon>Eukaryota</taxon>
        <taxon>Metazoa</taxon>
        <taxon>Spiralia</taxon>
        <taxon>Lophotrochozoa</taxon>
        <taxon>Platyhelminthes</taxon>
        <taxon>Trematoda</taxon>
        <taxon>Digenea</taxon>
        <taxon>Opisthorchiida</taxon>
        <taxon>Opisthorchiata</taxon>
        <taxon>Opisthorchiidae</taxon>
        <taxon>Opisthorchis</taxon>
    </lineage>
</organism>
<sequence length="117" mass="13514">MGPRHPTRIVLFWLRTCIANIQYKQVLLGGFWARWPEWLDREFTDRKVRGLGNLAVSQPSCFLRVAWRLGTGRVLQLNAFFGGGILSSRCNQAKMIIKTSPIYNNLRTNRLVSPQMH</sequence>
<dbReference type="CTD" id="20314813"/>
<dbReference type="AlphaFoldDB" id="A0A075ACA0"/>
<feature type="signal peptide" evidence="1">
    <location>
        <begin position="1"/>
        <end position="19"/>
    </location>
</feature>
<name>A0A075ACA0_OPIVI</name>
<dbReference type="GeneID" id="20314813"/>
<reference evidence="2 3" key="1">
    <citation type="submission" date="2013-11" db="EMBL/GenBank/DDBJ databases">
        <title>Opisthorchis viverrini - life in the bile duct.</title>
        <authorList>
            <person name="Young N.D."/>
            <person name="Nagarajan N."/>
            <person name="Lin S.J."/>
            <person name="Korhonen P.K."/>
            <person name="Jex A.R."/>
            <person name="Hall R.S."/>
            <person name="Safavi-Hemami H."/>
            <person name="Kaewkong W."/>
            <person name="Bertrand D."/>
            <person name="Gao S."/>
            <person name="Seet Q."/>
            <person name="Wongkham S."/>
            <person name="Teh B.T."/>
            <person name="Wongkham C."/>
            <person name="Intapan P.M."/>
            <person name="Maleewong W."/>
            <person name="Yang X."/>
            <person name="Hu M."/>
            <person name="Wang Z."/>
            <person name="Hofmann A."/>
            <person name="Sternberg P.W."/>
            <person name="Tan P."/>
            <person name="Wang J."/>
            <person name="Gasser R.B."/>
        </authorList>
    </citation>
    <scope>NUCLEOTIDE SEQUENCE [LARGE SCALE GENOMIC DNA]</scope>
</reference>
<accession>A0A075ACA0</accession>
<dbReference type="KEGG" id="ovi:T265_00625"/>
<dbReference type="OrthoDB" id="3945418at2759"/>
<evidence type="ECO:0000313" key="2">
    <source>
        <dbReference type="EMBL" id="KER33510.1"/>
    </source>
</evidence>
<feature type="chain" id="PRO_5001705652" evidence="1">
    <location>
        <begin position="20"/>
        <end position="117"/>
    </location>
</feature>
<gene>
    <name evidence="2" type="ORF">T265_00625</name>
</gene>
<evidence type="ECO:0000256" key="1">
    <source>
        <dbReference type="SAM" id="SignalP"/>
    </source>
</evidence>
<evidence type="ECO:0000313" key="3">
    <source>
        <dbReference type="Proteomes" id="UP000054324"/>
    </source>
</evidence>
<keyword evidence="3" id="KW-1185">Reference proteome</keyword>